<dbReference type="HOGENOM" id="CLU_1071287_0_0_1"/>
<protein>
    <submittedName>
        <fullName evidence="2">Uncharacterized protein</fullName>
    </submittedName>
</protein>
<dbReference type="EMBL" id="AAFI02000051">
    <property type="protein sequence ID" value="EAL65845.1"/>
    <property type="molecule type" value="Genomic_DNA"/>
</dbReference>
<dbReference type="GeneID" id="8623949"/>
<accession>Q54RH2</accession>
<name>Q54RH2_DICDI</name>
<evidence type="ECO:0000256" key="1">
    <source>
        <dbReference type="SAM" id="MobiDB-lite"/>
    </source>
</evidence>
<dbReference type="PaxDb" id="44689-DDB0218448"/>
<feature type="region of interest" description="Disordered" evidence="1">
    <location>
        <begin position="73"/>
        <end position="97"/>
    </location>
</feature>
<evidence type="ECO:0000313" key="2">
    <source>
        <dbReference type="EMBL" id="EAL65845.1"/>
    </source>
</evidence>
<dbReference type="KEGG" id="ddi:DDB_G0283213"/>
<comment type="caution">
    <text evidence="2">The sequence shown here is derived from an EMBL/GenBank/DDBJ whole genome shotgun (WGS) entry which is preliminary data.</text>
</comment>
<dbReference type="AlphaFoldDB" id="Q54RH2"/>
<evidence type="ECO:0000313" key="3">
    <source>
        <dbReference type="Proteomes" id="UP000002195"/>
    </source>
</evidence>
<reference evidence="2 3" key="1">
    <citation type="journal article" date="2005" name="Nature">
        <title>The genome of the social amoeba Dictyostelium discoideum.</title>
        <authorList>
            <consortium name="The Dictyostelium discoideum Sequencing Consortium"/>
            <person name="Eichinger L."/>
            <person name="Pachebat J.A."/>
            <person name="Glockner G."/>
            <person name="Rajandream M.A."/>
            <person name="Sucgang R."/>
            <person name="Berriman M."/>
            <person name="Song J."/>
            <person name="Olsen R."/>
            <person name="Szafranski K."/>
            <person name="Xu Q."/>
            <person name="Tunggal B."/>
            <person name="Kummerfeld S."/>
            <person name="Madera M."/>
            <person name="Konfortov B.A."/>
            <person name="Rivero F."/>
            <person name="Bankier A.T."/>
            <person name="Lehmann R."/>
            <person name="Hamlin N."/>
            <person name="Davies R."/>
            <person name="Gaudet P."/>
            <person name="Fey P."/>
            <person name="Pilcher K."/>
            <person name="Chen G."/>
            <person name="Saunders D."/>
            <person name="Sodergren E."/>
            <person name="Davis P."/>
            <person name="Kerhornou A."/>
            <person name="Nie X."/>
            <person name="Hall N."/>
            <person name="Anjard C."/>
            <person name="Hemphill L."/>
            <person name="Bason N."/>
            <person name="Farbrother P."/>
            <person name="Desany B."/>
            <person name="Just E."/>
            <person name="Morio T."/>
            <person name="Rost R."/>
            <person name="Churcher C."/>
            <person name="Cooper J."/>
            <person name="Haydock S."/>
            <person name="van Driessche N."/>
            <person name="Cronin A."/>
            <person name="Goodhead I."/>
            <person name="Muzny D."/>
            <person name="Mourier T."/>
            <person name="Pain A."/>
            <person name="Lu M."/>
            <person name="Harper D."/>
            <person name="Lindsay R."/>
            <person name="Hauser H."/>
            <person name="James K."/>
            <person name="Quiles M."/>
            <person name="Madan Babu M."/>
            <person name="Saito T."/>
            <person name="Buchrieser C."/>
            <person name="Wardroper A."/>
            <person name="Felder M."/>
            <person name="Thangavelu M."/>
            <person name="Johnson D."/>
            <person name="Knights A."/>
            <person name="Loulseged H."/>
            <person name="Mungall K."/>
            <person name="Oliver K."/>
            <person name="Price C."/>
            <person name="Quail M.A."/>
            <person name="Urushihara H."/>
            <person name="Hernandez J."/>
            <person name="Rabbinowitsch E."/>
            <person name="Steffen D."/>
            <person name="Sanders M."/>
            <person name="Ma J."/>
            <person name="Kohara Y."/>
            <person name="Sharp S."/>
            <person name="Simmonds M."/>
            <person name="Spiegler S."/>
            <person name="Tivey A."/>
            <person name="Sugano S."/>
            <person name="White B."/>
            <person name="Walker D."/>
            <person name="Woodward J."/>
            <person name="Winckler T."/>
            <person name="Tanaka Y."/>
            <person name="Shaulsky G."/>
            <person name="Schleicher M."/>
            <person name="Weinstock G."/>
            <person name="Rosenthal A."/>
            <person name="Cox E.C."/>
            <person name="Chisholm R.L."/>
            <person name="Gibbs R."/>
            <person name="Loomis W.F."/>
            <person name="Platzer M."/>
            <person name="Kay R.R."/>
            <person name="Williams J."/>
            <person name="Dear P.H."/>
            <person name="Noegel A.A."/>
            <person name="Barrell B."/>
            <person name="Kuspa A."/>
        </authorList>
    </citation>
    <scope>NUCLEOTIDE SEQUENCE [LARGE SCALE GENOMIC DNA]</scope>
    <source>
        <strain evidence="2 3">AX4</strain>
    </source>
</reference>
<dbReference type="VEuPathDB" id="AmoebaDB:DDB_G0283213"/>
<gene>
    <name evidence="2" type="ORF">DDB_G0283213</name>
</gene>
<proteinExistence type="predicted"/>
<dbReference type="dictyBase" id="DDB_G0283213"/>
<dbReference type="RefSeq" id="XP_639173.1">
    <property type="nucleotide sequence ID" value="XM_634081.1"/>
</dbReference>
<dbReference type="Proteomes" id="UP000002195">
    <property type="component" value="Unassembled WGS sequence"/>
</dbReference>
<dbReference type="InParanoid" id="Q54RH2"/>
<organism evidence="2 3">
    <name type="scientific">Dictyostelium discoideum</name>
    <name type="common">Social amoeba</name>
    <dbReference type="NCBI Taxonomy" id="44689"/>
    <lineage>
        <taxon>Eukaryota</taxon>
        <taxon>Amoebozoa</taxon>
        <taxon>Evosea</taxon>
        <taxon>Eumycetozoa</taxon>
        <taxon>Dictyostelia</taxon>
        <taxon>Dictyosteliales</taxon>
        <taxon>Dictyosteliaceae</taxon>
        <taxon>Dictyostelium</taxon>
    </lineage>
</organism>
<sequence length="260" mass="29191">MSRPQIFSIEKLGKARIEQLYELNNLPLPSFTNIKFLREDIILILDDEDEQNYNNSREVDRFFNDDVNHSNVDRVGNLDNDNIDNDNNNIDNDNLDNDNLDNDNLFNDNLDNDNLDNDNLDNDNLDYDNIDNDKIDNIDKVDNITSKDNDNDNENSQINEVVLWRYSEIIIENIIFSADGKGLSFSKFKHLLLLVHGNNLTKADIVNIVTEAQATTTTTSTTTTTTPPTSTSTTAIVAPTTNSISLSSLNSVNGNSIGCV</sequence>
<feature type="compositionally biased region" description="Low complexity" evidence="1">
    <location>
        <begin position="77"/>
        <end position="92"/>
    </location>
</feature>
<keyword evidence="3" id="KW-1185">Reference proteome</keyword>